<evidence type="ECO:0000313" key="4">
    <source>
        <dbReference type="EMBL" id="NYD86875.1"/>
    </source>
</evidence>
<dbReference type="RefSeq" id="WP_140459370.1">
    <property type="nucleotide sequence ID" value="NZ_BONN01000003.1"/>
</dbReference>
<evidence type="ECO:0000256" key="1">
    <source>
        <dbReference type="ARBA" id="ARBA00022741"/>
    </source>
</evidence>
<evidence type="ECO:0000313" key="6">
    <source>
        <dbReference type="Proteomes" id="UP000618382"/>
    </source>
</evidence>
<sequence length="282" mass="28652">MRVLETVALAARGTGPLARRLADADAAMRRPVSTSRRVGVVQVDGGAGATTTVAGSAAVLARRRGGGVLAVDAARGPAALGAALALDAPLPWTTDAASLHAGGGASRGSQVRARLPHGPTGVAVLGDGSASAPWPPDPQRWRELVDPVGRFFDVVLTDWGVRSDAETARVAAEHHVLVVATRTERGPLERAVARAAAWATAPHAPAVVLLAVDVARTGDRDASLARAAGLTTLVVPHDAHLAARDPRTPTVPGTAVRTAWSDVAARLLALASDPGARLGVDA</sequence>
<keyword evidence="2" id="KW-0067">ATP-binding</keyword>
<evidence type="ECO:0000313" key="3">
    <source>
        <dbReference type="EMBL" id="GIG32339.1"/>
    </source>
</evidence>
<gene>
    <name evidence="4" type="ORF">BKA21_002424</name>
    <name evidence="3" type="ORF">Col01nite_14980</name>
</gene>
<dbReference type="GO" id="GO:0051782">
    <property type="term" value="P:negative regulation of cell division"/>
    <property type="evidence" value="ECO:0007669"/>
    <property type="project" value="TreeGrafter"/>
</dbReference>
<keyword evidence="6" id="KW-1185">Reference proteome</keyword>
<dbReference type="Proteomes" id="UP000577956">
    <property type="component" value="Unassembled WGS sequence"/>
</dbReference>
<accession>A0A7Y9FGG0</accession>
<dbReference type="Proteomes" id="UP000618382">
    <property type="component" value="Unassembled WGS sequence"/>
</dbReference>
<dbReference type="GO" id="GO:0005524">
    <property type="term" value="F:ATP binding"/>
    <property type="evidence" value="ECO:0007669"/>
    <property type="project" value="UniProtKB-KW"/>
</dbReference>
<comment type="caution">
    <text evidence="4">The sequence shown here is derived from an EMBL/GenBank/DDBJ whole genome shotgun (WGS) entry which is preliminary data.</text>
</comment>
<keyword evidence="4" id="KW-0282">Flagellum</keyword>
<organism evidence="4 5">
    <name type="scientific">Cellulomonas oligotrophica</name>
    <dbReference type="NCBI Taxonomy" id="931536"/>
    <lineage>
        <taxon>Bacteria</taxon>
        <taxon>Bacillati</taxon>
        <taxon>Actinomycetota</taxon>
        <taxon>Actinomycetes</taxon>
        <taxon>Micrococcales</taxon>
        <taxon>Cellulomonadaceae</taxon>
        <taxon>Cellulomonas</taxon>
    </lineage>
</organism>
<dbReference type="EMBL" id="JACCBK010000001">
    <property type="protein sequence ID" value="NYD86875.1"/>
    <property type="molecule type" value="Genomic_DNA"/>
</dbReference>
<keyword evidence="4" id="KW-0966">Cell projection</keyword>
<protein>
    <submittedName>
        <fullName evidence="4">MinD-like ATPase involved in chromosome partitioning or flagellar assembly</fullName>
    </submittedName>
</protein>
<reference evidence="3 6" key="2">
    <citation type="submission" date="2021-01" db="EMBL/GenBank/DDBJ databases">
        <title>Whole genome shotgun sequence of Cellulomonas oligotrophica NBRC 109435.</title>
        <authorList>
            <person name="Komaki H."/>
            <person name="Tamura T."/>
        </authorList>
    </citation>
    <scope>NUCLEOTIDE SEQUENCE [LARGE SCALE GENOMIC DNA]</scope>
    <source>
        <strain evidence="3 6">NBRC 109435</strain>
    </source>
</reference>
<evidence type="ECO:0000256" key="2">
    <source>
        <dbReference type="ARBA" id="ARBA00022840"/>
    </source>
</evidence>
<dbReference type="GO" id="GO:0005829">
    <property type="term" value="C:cytosol"/>
    <property type="evidence" value="ECO:0007669"/>
    <property type="project" value="TreeGrafter"/>
</dbReference>
<dbReference type="GO" id="GO:0016887">
    <property type="term" value="F:ATP hydrolysis activity"/>
    <property type="evidence" value="ECO:0007669"/>
    <property type="project" value="TreeGrafter"/>
</dbReference>
<evidence type="ECO:0000313" key="5">
    <source>
        <dbReference type="Proteomes" id="UP000577956"/>
    </source>
</evidence>
<dbReference type="AlphaFoldDB" id="A0A7Y9FGG0"/>
<proteinExistence type="predicted"/>
<dbReference type="GO" id="GO:0009898">
    <property type="term" value="C:cytoplasmic side of plasma membrane"/>
    <property type="evidence" value="ECO:0007669"/>
    <property type="project" value="TreeGrafter"/>
</dbReference>
<reference evidence="4 5" key="1">
    <citation type="submission" date="2020-07" db="EMBL/GenBank/DDBJ databases">
        <title>Sequencing the genomes of 1000 actinobacteria strains.</title>
        <authorList>
            <person name="Klenk H.-P."/>
        </authorList>
    </citation>
    <scope>NUCLEOTIDE SEQUENCE [LARGE SCALE GENOMIC DNA]</scope>
    <source>
        <strain evidence="4 5">DSM 24482</strain>
    </source>
</reference>
<keyword evidence="4" id="KW-0969">Cilium</keyword>
<dbReference type="PANTHER" id="PTHR43384:SF6">
    <property type="entry name" value="SEPTUM SITE-DETERMINING PROTEIN MIND HOMOLOG, CHLOROPLASTIC"/>
    <property type="match status" value="1"/>
</dbReference>
<keyword evidence="1" id="KW-0547">Nucleotide-binding</keyword>
<dbReference type="SUPFAM" id="SSF52540">
    <property type="entry name" value="P-loop containing nucleoside triphosphate hydrolases"/>
    <property type="match status" value="1"/>
</dbReference>
<dbReference type="Gene3D" id="3.40.50.300">
    <property type="entry name" value="P-loop containing nucleotide triphosphate hydrolases"/>
    <property type="match status" value="1"/>
</dbReference>
<dbReference type="EMBL" id="BONN01000003">
    <property type="protein sequence ID" value="GIG32339.1"/>
    <property type="molecule type" value="Genomic_DNA"/>
</dbReference>
<dbReference type="PANTHER" id="PTHR43384">
    <property type="entry name" value="SEPTUM SITE-DETERMINING PROTEIN MIND HOMOLOG, CHLOROPLASTIC-RELATED"/>
    <property type="match status" value="1"/>
</dbReference>
<dbReference type="InterPro" id="IPR050625">
    <property type="entry name" value="ParA/MinD_ATPase"/>
</dbReference>
<dbReference type="InterPro" id="IPR027417">
    <property type="entry name" value="P-loop_NTPase"/>
</dbReference>
<name>A0A7Y9FGG0_9CELL</name>